<feature type="transmembrane region" description="Helical" evidence="12">
    <location>
        <begin position="194"/>
        <end position="213"/>
    </location>
</feature>
<evidence type="ECO:0000256" key="6">
    <source>
        <dbReference type="ARBA" id="ARBA00022824"/>
    </source>
</evidence>
<sequence>MSKRRKNKFDALKYEQPGKEEQEMAKHVRFKTPKKTTVMQKENIEYFVGSKAVDTLMKSKWAKTTTKRGPVFVSRDDAIAFMEKLLSSKLFYRAEKVPKLDKEEKKGNKKQVEEEPKSTTRKRKKNTEENKEEKETNGEESDKKPDTKKDEEKKEGEEKKKKKRYKLQVHEEQIFYDSSDIYVWMYNPLHPNTLLKGGLLLLGVIAATLFPLWPNSVRILIYYLSILGGIFVGSVFGVAIFRSLLFVGIWLVTFGKHHLWVLPNLLADVGFFDSFKPFYTHEYFGPESKKSKDKSSDNEEEEEKDNEKEDNEMEDKDTADAADSPSSDQNSDDSDQNGNVTDPDEQHSEEYELLKADQKS</sequence>
<evidence type="ECO:0000256" key="9">
    <source>
        <dbReference type="ARBA" id="ARBA00023010"/>
    </source>
</evidence>
<evidence type="ECO:0000313" key="13">
    <source>
        <dbReference type="EMBL" id="CAB3265943.1"/>
    </source>
</evidence>
<organism evidence="13">
    <name type="scientific">Phallusia mammillata</name>
    <dbReference type="NCBI Taxonomy" id="59560"/>
    <lineage>
        <taxon>Eukaryota</taxon>
        <taxon>Metazoa</taxon>
        <taxon>Chordata</taxon>
        <taxon>Tunicata</taxon>
        <taxon>Ascidiacea</taxon>
        <taxon>Phlebobranchia</taxon>
        <taxon>Ascidiidae</taxon>
        <taxon>Phallusia</taxon>
    </lineage>
</organism>
<evidence type="ECO:0000256" key="2">
    <source>
        <dbReference type="ARBA" id="ARBA00010604"/>
    </source>
</evidence>
<comment type="subcellular location">
    <subcellularLocation>
        <location evidence="1">Endoplasmic reticulum membrane</location>
        <topology evidence="1">Multi-pass membrane protein</topology>
    </subcellularLocation>
</comment>
<evidence type="ECO:0000256" key="1">
    <source>
        <dbReference type="ARBA" id="ARBA00004477"/>
    </source>
</evidence>
<evidence type="ECO:0000256" key="10">
    <source>
        <dbReference type="ARBA" id="ARBA00023136"/>
    </source>
</evidence>
<keyword evidence="4" id="KW-0813">Transport</keyword>
<keyword evidence="9" id="KW-0811">Translocation</keyword>
<keyword evidence="7" id="KW-0653">Protein transport</keyword>
<keyword evidence="10 12" id="KW-0472">Membrane</keyword>
<accession>A0A6F9DSG3</accession>
<feature type="transmembrane region" description="Helical" evidence="12">
    <location>
        <begin position="219"/>
        <end position="252"/>
    </location>
</feature>
<protein>
    <recommendedName>
        <fullName evidence="3">Translocation protein SEC62</fullName>
    </recommendedName>
</protein>
<evidence type="ECO:0000256" key="11">
    <source>
        <dbReference type="SAM" id="MobiDB-lite"/>
    </source>
</evidence>
<evidence type="ECO:0000256" key="12">
    <source>
        <dbReference type="SAM" id="Phobius"/>
    </source>
</evidence>
<keyword evidence="6" id="KW-0256">Endoplasmic reticulum</keyword>
<proteinExistence type="evidence at transcript level"/>
<dbReference type="Pfam" id="PF03839">
    <property type="entry name" value="Sec62"/>
    <property type="match status" value="1"/>
</dbReference>
<name>A0A6F9DSG3_9ASCI</name>
<feature type="region of interest" description="Disordered" evidence="11">
    <location>
        <begin position="286"/>
        <end position="360"/>
    </location>
</feature>
<dbReference type="GO" id="GO:0005789">
    <property type="term" value="C:endoplasmic reticulum membrane"/>
    <property type="evidence" value="ECO:0007669"/>
    <property type="project" value="UniProtKB-SubCell"/>
</dbReference>
<feature type="region of interest" description="Disordered" evidence="11">
    <location>
        <begin position="100"/>
        <end position="162"/>
    </location>
</feature>
<dbReference type="EMBL" id="LR790081">
    <property type="protein sequence ID" value="CAB3265943.1"/>
    <property type="molecule type" value="mRNA"/>
</dbReference>
<comment type="similarity">
    <text evidence="2">Belongs to the SEC62 family.</text>
</comment>
<gene>
    <name evidence="13" type="primary">Sec62</name>
</gene>
<evidence type="ECO:0000256" key="7">
    <source>
        <dbReference type="ARBA" id="ARBA00022927"/>
    </source>
</evidence>
<dbReference type="PANTHER" id="PTHR12443:SF9">
    <property type="entry name" value="TRANSLOCATION PROTEIN SEC62"/>
    <property type="match status" value="1"/>
</dbReference>
<feature type="compositionally biased region" description="Acidic residues" evidence="11">
    <location>
        <begin position="298"/>
        <end position="317"/>
    </location>
</feature>
<evidence type="ECO:0000256" key="5">
    <source>
        <dbReference type="ARBA" id="ARBA00022692"/>
    </source>
</evidence>
<keyword evidence="5 12" id="KW-0812">Transmembrane</keyword>
<feature type="compositionally biased region" description="Basic and acidic residues" evidence="11">
    <location>
        <begin position="287"/>
        <end position="297"/>
    </location>
</feature>
<feature type="compositionally biased region" description="Basic and acidic residues" evidence="11">
    <location>
        <begin position="100"/>
        <end position="118"/>
    </location>
</feature>
<dbReference type="PANTHER" id="PTHR12443">
    <property type="entry name" value="TRANSLOCATION PROTEIN SEC62"/>
    <property type="match status" value="1"/>
</dbReference>
<feature type="compositionally biased region" description="Basic and acidic residues" evidence="11">
    <location>
        <begin position="344"/>
        <end position="360"/>
    </location>
</feature>
<feature type="compositionally biased region" description="Basic and acidic residues" evidence="11">
    <location>
        <begin position="8"/>
        <end position="25"/>
    </location>
</feature>
<feature type="region of interest" description="Disordered" evidence="11">
    <location>
        <begin position="1"/>
        <end position="25"/>
    </location>
</feature>
<keyword evidence="8 12" id="KW-1133">Transmembrane helix</keyword>
<dbReference type="InterPro" id="IPR004728">
    <property type="entry name" value="Sec62"/>
</dbReference>
<evidence type="ECO:0000256" key="3">
    <source>
        <dbReference type="ARBA" id="ARBA00021257"/>
    </source>
</evidence>
<reference evidence="13" key="1">
    <citation type="submission" date="2020-04" db="EMBL/GenBank/DDBJ databases">
        <authorList>
            <person name="Neveu A P."/>
        </authorList>
    </citation>
    <scope>NUCLEOTIDE SEQUENCE</scope>
    <source>
        <tissue evidence="13">Whole embryo</tissue>
    </source>
</reference>
<feature type="compositionally biased region" description="Basic and acidic residues" evidence="11">
    <location>
        <begin position="126"/>
        <end position="159"/>
    </location>
</feature>
<dbReference type="AlphaFoldDB" id="A0A6F9DSG3"/>
<evidence type="ECO:0000256" key="4">
    <source>
        <dbReference type="ARBA" id="ARBA00022448"/>
    </source>
</evidence>
<evidence type="ECO:0000256" key="8">
    <source>
        <dbReference type="ARBA" id="ARBA00022989"/>
    </source>
</evidence>
<dbReference type="GO" id="GO:0031204">
    <property type="term" value="P:post-translational protein targeting to membrane, translocation"/>
    <property type="evidence" value="ECO:0007669"/>
    <property type="project" value="TreeGrafter"/>
</dbReference>